<organism evidence="2 3">
    <name type="scientific">Nitratireductor kimnyeongensis</name>
    <dbReference type="NCBI Taxonomy" id="430679"/>
    <lineage>
        <taxon>Bacteria</taxon>
        <taxon>Pseudomonadati</taxon>
        <taxon>Pseudomonadota</taxon>
        <taxon>Alphaproteobacteria</taxon>
        <taxon>Hyphomicrobiales</taxon>
        <taxon>Phyllobacteriaceae</taxon>
        <taxon>Nitratireductor</taxon>
    </lineage>
</organism>
<reference evidence="3" key="1">
    <citation type="journal article" date="2019" name="Int. J. Syst. Evol. Microbiol.">
        <title>The Global Catalogue of Microorganisms (GCM) 10K type strain sequencing project: providing services to taxonomists for standard genome sequencing and annotation.</title>
        <authorList>
            <consortium name="The Broad Institute Genomics Platform"/>
            <consortium name="The Broad Institute Genome Sequencing Center for Infectious Disease"/>
            <person name="Wu L."/>
            <person name="Ma J."/>
        </authorList>
    </citation>
    <scope>NUCLEOTIDE SEQUENCE [LARGE SCALE GENOMIC DNA]</scope>
    <source>
        <strain evidence="3">JCM 3366</strain>
    </source>
</reference>
<evidence type="ECO:0000313" key="3">
    <source>
        <dbReference type="Proteomes" id="UP001596107"/>
    </source>
</evidence>
<keyword evidence="1" id="KW-0812">Transmembrane</keyword>
<comment type="caution">
    <text evidence="2">The sequence shown here is derived from an EMBL/GenBank/DDBJ whole genome shotgun (WGS) entry which is preliminary data.</text>
</comment>
<accession>A0ABW0TDN8</accession>
<feature type="transmembrane region" description="Helical" evidence="1">
    <location>
        <begin position="75"/>
        <end position="95"/>
    </location>
</feature>
<keyword evidence="1" id="KW-0472">Membrane</keyword>
<dbReference type="EMBL" id="JBHSNB010000004">
    <property type="protein sequence ID" value="MFC5586808.1"/>
    <property type="molecule type" value="Genomic_DNA"/>
</dbReference>
<name>A0ABW0TDN8_9HYPH</name>
<keyword evidence="3" id="KW-1185">Reference proteome</keyword>
<evidence type="ECO:0000313" key="2">
    <source>
        <dbReference type="EMBL" id="MFC5586808.1"/>
    </source>
</evidence>
<protein>
    <submittedName>
        <fullName evidence="2">TPM domain-containing protein</fullName>
    </submittedName>
</protein>
<sequence length="214" mass="23709">MTGRMKRLSDAEHEQIARAIAEAEKKTSGEIYCVLARSSDAYLYPACLIVALAIFILGPFLAFLLRHWWISIDPVHFAVAQLAAFGAAAGLVAVFERLRVALVPKALKYRRAHANAQNQFLAHNIHVTKGRTGVLIFVSLAERYVEIVADSEIDARVEQTVWNESVALMLEHARRGTLADGFAETIAFAGEVLSRHFPAGRRNSNEIADRLTEI</sequence>
<evidence type="ECO:0000256" key="1">
    <source>
        <dbReference type="SAM" id="Phobius"/>
    </source>
</evidence>
<dbReference type="Proteomes" id="UP001596107">
    <property type="component" value="Unassembled WGS sequence"/>
</dbReference>
<feature type="transmembrane region" description="Helical" evidence="1">
    <location>
        <begin position="42"/>
        <end position="69"/>
    </location>
</feature>
<dbReference type="PANTHER" id="PTHR30373:SF8">
    <property type="entry name" value="BLL7265 PROTEIN"/>
    <property type="match status" value="1"/>
</dbReference>
<keyword evidence="1" id="KW-1133">Transmembrane helix</keyword>
<dbReference type="Gene3D" id="3.10.310.50">
    <property type="match status" value="1"/>
</dbReference>
<dbReference type="PANTHER" id="PTHR30373">
    <property type="entry name" value="UPF0603 PROTEIN YGCG"/>
    <property type="match status" value="1"/>
</dbReference>
<proteinExistence type="predicted"/>
<dbReference type="RefSeq" id="WP_223022111.1">
    <property type="nucleotide sequence ID" value="NZ_CP078143.1"/>
</dbReference>
<gene>
    <name evidence="2" type="ORF">ACFPOD_16960</name>
</gene>